<dbReference type="InterPro" id="IPR057326">
    <property type="entry name" value="KR_dom"/>
</dbReference>
<evidence type="ECO:0000256" key="2">
    <source>
        <dbReference type="ARBA" id="ARBA00023002"/>
    </source>
</evidence>
<sequence length="248" mass="24853">MSRRVVLITGGASGIGRAAALAFAADGAHVVIGDVAEGPAAETVALVEAAGGTAAQQHCDVTSDADLAALLDAGAAAGDVQAVLGNAGLLRTAPLAELERAEFERHLAINLTANLRLAQLAAPVLAARGGGALVFTASLGGLRGSAGSASYNASKGGLVNLTRSLADELAPRGIRVNCLCPGWIDTPFNDPFWSHADPAERERVEAAIPLGRQGTPEDVAPAAVFLASDGASYITGQTLIIDGGLMAT</sequence>
<dbReference type="InterPro" id="IPR020904">
    <property type="entry name" value="Sc_DH/Rdtase_CS"/>
</dbReference>
<dbReference type="InterPro" id="IPR002347">
    <property type="entry name" value="SDR_fam"/>
</dbReference>
<dbReference type="PRINTS" id="PR00081">
    <property type="entry name" value="GDHRDH"/>
</dbReference>
<dbReference type="SUPFAM" id="SSF51735">
    <property type="entry name" value="NAD(P)-binding Rossmann-fold domains"/>
    <property type="match status" value="1"/>
</dbReference>
<feature type="domain" description="Ketoreductase" evidence="4">
    <location>
        <begin position="4"/>
        <end position="186"/>
    </location>
</feature>
<protein>
    <submittedName>
        <fullName evidence="5">3-oxoacyl-[acyl-carrier protein] reductase</fullName>
        <ecNumber evidence="5">1.1.1.100</ecNumber>
    </submittedName>
</protein>
<dbReference type="Gene3D" id="3.40.50.720">
    <property type="entry name" value="NAD(P)-binding Rossmann-like Domain"/>
    <property type="match status" value="1"/>
</dbReference>
<gene>
    <name evidence="5" type="ORF">AVDCRST_MAG13-581</name>
</gene>
<reference evidence="5" key="1">
    <citation type="submission" date="2020-02" db="EMBL/GenBank/DDBJ databases">
        <authorList>
            <person name="Meier V. D."/>
        </authorList>
    </citation>
    <scope>NUCLEOTIDE SEQUENCE</scope>
    <source>
        <strain evidence="5">AVDCRST_MAG13</strain>
    </source>
</reference>
<dbReference type="AlphaFoldDB" id="A0A6J4RM24"/>
<dbReference type="PANTHER" id="PTHR42760">
    <property type="entry name" value="SHORT-CHAIN DEHYDROGENASES/REDUCTASES FAMILY MEMBER"/>
    <property type="match status" value="1"/>
</dbReference>
<dbReference type="SMART" id="SM00822">
    <property type="entry name" value="PKS_KR"/>
    <property type="match status" value="1"/>
</dbReference>
<keyword evidence="3" id="KW-0732">Signal</keyword>
<organism evidence="5">
    <name type="scientific">uncultured Solirubrobacteraceae bacterium</name>
    <dbReference type="NCBI Taxonomy" id="1162706"/>
    <lineage>
        <taxon>Bacteria</taxon>
        <taxon>Bacillati</taxon>
        <taxon>Actinomycetota</taxon>
        <taxon>Thermoleophilia</taxon>
        <taxon>Solirubrobacterales</taxon>
        <taxon>Solirubrobacteraceae</taxon>
        <taxon>environmental samples</taxon>
    </lineage>
</organism>
<evidence type="ECO:0000313" key="5">
    <source>
        <dbReference type="EMBL" id="CAA9472550.1"/>
    </source>
</evidence>
<comment type="similarity">
    <text evidence="1">Belongs to the short-chain dehydrogenases/reductases (SDR) family.</text>
</comment>
<accession>A0A6J4RM24</accession>
<evidence type="ECO:0000256" key="1">
    <source>
        <dbReference type="ARBA" id="ARBA00006484"/>
    </source>
</evidence>
<feature type="signal peptide" evidence="3">
    <location>
        <begin position="1"/>
        <end position="24"/>
    </location>
</feature>
<proteinExistence type="inferred from homology"/>
<evidence type="ECO:0000259" key="4">
    <source>
        <dbReference type="SMART" id="SM00822"/>
    </source>
</evidence>
<dbReference type="CDD" id="cd05233">
    <property type="entry name" value="SDR_c"/>
    <property type="match status" value="1"/>
</dbReference>
<keyword evidence="2 5" id="KW-0560">Oxidoreductase</keyword>
<name>A0A6J4RM24_9ACTN</name>
<dbReference type="NCBIfam" id="NF005559">
    <property type="entry name" value="PRK07231.1"/>
    <property type="match status" value="1"/>
</dbReference>
<dbReference type="PROSITE" id="PS00061">
    <property type="entry name" value="ADH_SHORT"/>
    <property type="match status" value="1"/>
</dbReference>
<dbReference type="GO" id="GO:0004316">
    <property type="term" value="F:3-oxoacyl-[acyl-carrier-protein] reductase (NADPH) activity"/>
    <property type="evidence" value="ECO:0007669"/>
    <property type="project" value="UniProtKB-EC"/>
</dbReference>
<dbReference type="Pfam" id="PF13561">
    <property type="entry name" value="adh_short_C2"/>
    <property type="match status" value="1"/>
</dbReference>
<dbReference type="EC" id="1.1.1.100" evidence="5"/>
<dbReference type="FunFam" id="3.40.50.720:FF:000084">
    <property type="entry name" value="Short-chain dehydrogenase reductase"/>
    <property type="match status" value="1"/>
</dbReference>
<feature type="chain" id="PRO_5026798439" evidence="3">
    <location>
        <begin position="25"/>
        <end position="248"/>
    </location>
</feature>
<evidence type="ECO:0000256" key="3">
    <source>
        <dbReference type="SAM" id="SignalP"/>
    </source>
</evidence>
<dbReference type="PRINTS" id="PR00080">
    <property type="entry name" value="SDRFAMILY"/>
</dbReference>
<dbReference type="EMBL" id="CADCVO010000087">
    <property type="protein sequence ID" value="CAA9472550.1"/>
    <property type="molecule type" value="Genomic_DNA"/>
</dbReference>
<dbReference type="InterPro" id="IPR036291">
    <property type="entry name" value="NAD(P)-bd_dom_sf"/>
</dbReference>